<evidence type="ECO:0000313" key="1">
    <source>
        <dbReference type="EMBL" id="CAG8851876.1"/>
    </source>
</evidence>
<dbReference type="Proteomes" id="UP000789920">
    <property type="component" value="Unassembled WGS sequence"/>
</dbReference>
<accession>A0ACA9T026</accession>
<evidence type="ECO:0000313" key="2">
    <source>
        <dbReference type="Proteomes" id="UP000789920"/>
    </source>
</evidence>
<sequence>MNLLLLQAKAKEFANKFEITGFNASDGWLANFKKRNIISSYRRRGEAGSVPLEDVLKFHLELQDVLRNYEPRDIFNCDETALFWRLEPSKTLAHGP</sequence>
<dbReference type="EMBL" id="CAJVQC010178675">
    <property type="protein sequence ID" value="CAG8851876.1"/>
    <property type="molecule type" value="Genomic_DNA"/>
</dbReference>
<comment type="caution">
    <text evidence="1">The sequence shown here is derived from an EMBL/GenBank/DDBJ whole genome shotgun (WGS) entry which is preliminary data.</text>
</comment>
<name>A0ACA9T026_9GLOM</name>
<organism evidence="1 2">
    <name type="scientific">Racocetra persica</name>
    <dbReference type="NCBI Taxonomy" id="160502"/>
    <lineage>
        <taxon>Eukaryota</taxon>
        <taxon>Fungi</taxon>
        <taxon>Fungi incertae sedis</taxon>
        <taxon>Mucoromycota</taxon>
        <taxon>Glomeromycotina</taxon>
        <taxon>Glomeromycetes</taxon>
        <taxon>Diversisporales</taxon>
        <taxon>Gigasporaceae</taxon>
        <taxon>Racocetra</taxon>
    </lineage>
</organism>
<keyword evidence="2" id="KW-1185">Reference proteome</keyword>
<proteinExistence type="predicted"/>
<reference evidence="1" key="1">
    <citation type="submission" date="2021-06" db="EMBL/GenBank/DDBJ databases">
        <authorList>
            <person name="Kallberg Y."/>
            <person name="Tangrot J."/>
            <person name="Rosling A."/>
        </authorList>
    </citation>
    <scope>NUCLEOTIDE SEQUENCE</scope>
    <source>
        <strain evidence="1">MA461A</strain>
    </source>
</reference>
<gene>
    <name evidence="1" type="ORF">RPERSI_LOCUS36778</name>
</gene>
<protein>
    <submittedName>
        <fullName evidence="1">34465_t:CDS:1</fullName>
    </submittedName>
</protein>
<feature type="non-terminal residue" evidence="1">
    <location>
        <position position="96"/>
    </location>
</feature>